<dbReference type="AlphaFoldDB" id="A0A1R4KHR6"/>
<gene>
    <name evidence="1" type="ORF">FM104_12890</name>
</gene>
<name>A0A1R4KHR6_9MICO</name>
<protein>
    <submittedName>
        <fullName evidence="1">Uncharacterized protein</fullName>
    </submittedName>
</protein>
<evidence type="ECO:0000313" key="2">
    <source>
        <dbReference type="Proteomes" id="UP000196320"/>
    </source>
</evidence>
<evidence type="ECO:0000313" key="1">
    <source>
        <dbReference type="EMBL" id="SJN43737.1"/>
    </source>
</evidence>
<sequence>MMRFDQIPSATPDASNRTALRLDPYWDGLWQFGSAGQWVKREHAQRLRAAGVIGQLPGRLRTDPAEALARIDADWERKLDILGALAGWRTLTAEQQAAFAGTVAAGTRDRVIGDLFALGLIDSGTIWAPTSETAGADRAALWRPATTEVFDKLLAPLLTYAETVSVTGGESWTSGSQFDRHNILTAELCLRLAEFARIGTVLGERLSRVRALAYSGAGAPEPPGVSNQTADAVIVRRDGLRIAIETTAHTGGMHRFVKKVKSWCDVFARRPLETNGLVVCFVGVDRVDVRAEKSVHYAARKAIARATRDVPGIASNRTADRIFYADWTDLFPAPREASADLFTFRAQRPNGPSGGWVDAHLLDEESVPFDPSRMPIEPTAVIANASGIRATPHWLRDPVDARPQLHMLSLREAGLDPIPHPARNRRTGIRLQDLESKNREIGGAIQPPARLRF</sequence>
<organism evidence="1 2">
    <name type="scientific">Microbacterium esteraromaticum</name>
    <dbReference type="NCBI Taxonomy" id="57043"/>
    <lineage>
        <taxon>Bacteria</taxon>
        <taxon>Bacillati</taxon>
        <taxon>Actinomycetota</taxon>
        <taxon>Actinomycetes</taxon>
        <taxon>Micrococcales</taxon>
        <taxon>Microbacteriaceae</taxon>
        <taxon>Microbacterium</taxon>
    </lineage>
</organism>
<dbReference type="EMBL" id="FUKO01000033">
    <property type="protein sequence ID" value="SJN43737.1"/>
    <property type="molecule type" value="Genomic_DNA"/>
</dbReference>
<dbReference type="RefSeq" id="WP_087132640.1">
    <property type="nucleotide sequence ID" value="NZ_FUKO01000033.1"/>
</dbReference>
<keyword evidence="2" id="KW-1185">Reference proteome</keyword>
<dbReference type="OrthoDB" id="3243382at2"/>
<dbReference type="Proteomes" id="UP000196320">
    <property type="component" value="Unassembled WGS sequence"/>
</dbReference>
<proteinExistence type="predicted"/>
<accession>A0A1R4KHR6</accession>
<reference evidence="1 2" key="1">
    <citation type="submission" date="2017-02" db="EMBL/GenBank/DDBJ databases">
        <authorList>
            <person name="Peterson S.W."/>
        </authorList>
    </citation>
    <scope>NUCLEOTIDE SEQUENCE [LARGE SCALE GENOMIC DNA]</scope>
    <source>
        <strain evidence="1 2">B Mb 05.01</strain>
    </source>
</reference>